<evidence type="ECO:0000256" key="4">
    <source>
        <dbReference type="ARBA" id="ARBA00022840"/>
    </source>
</evidence>
<evidence type="ECO:0000256" key="3">
    <source>
        <dbReference type="ARBA" id="ARBA00022741"/>
    </source>
</evidence>
<organism evidence="11 12">
    <name type="scientific">Candidatus Staskawiczbacteria bacterium RIFCSPHIGHO2_01_FULL_39_25</name>
    <dbReference type="NCBI Taxonomy" id="1802202"/>
    <lineage>
        <taxon>Bacteria</taxon>
        <taxon>Candidatus Staskawicziibacteriota</taxon>
    </lineage>
</organism>
<gene>
    <name evidence="11" type="ORF">A2730_03590</name>
</gene>
<dbReference type="InterPro" id="IPR002305">
    <property type="entry name" value="aa-tRNA-synth_Ic"/>
</dbReference>
<dbReference type="SUPFAM" id="SSF52374">
    <property type="entry name" value="Nucleotidylyl transferase"/>
    <property type="match status" value="1"/>
</dbReference>
<keyword evidence="3 10" id="KW-0547">Nucleotide-binding</keyword>
<dbReference type="Gene3D" id="1.10.240.10">
    <property type="entry name" value="Tyrosyl-Transfer RNA Synthetase"/>
    <property type="match status" value="1"/>
</dbReference>
<comment type="similarity">
    <text evidence="10">Belongs to the class-I aminoacyl-tRNA synthetase family.</text>
</comment>
<dbReference type="Gene3D" id="3.10.290.10">
    <property type="entry name" value="RNA-binding S4 domain"/>
    <property type="match status" value="1"/>
</dbReference>
<dbReference type="InterPro" id="IPR036986">
    <property type="entry name" value="S4_RNA-bd_sf"/>
</dbReference>
<dbReference type="EMBL" id="MHOO01000012">
    <property type="protein sequence ID" value="OGZ63605.1"/>
    <property type="molecule type" value="Genomic_DNA"/>
</dbReference>
<keyword evidence="9" id="KW-0694">RNA-binding</keyword>
<dbReference type="InterPro" id="IPR014729">
    <property type="entry name" value="Rossmann-like_a/b/a_fold"/>
</dbReference>
<dbReference type="Pfam" id="PF00579">
    <property type="entry name" value="tRNA-synt_1b"/>
    <property type="match status" value="1"/>
</dbReference>
<accession>A0A1G2HMD9</accession>
<evidence type="ECO:0000256" key="9">
    <source>
        <dbReference type="PROSITE-ProRule" id="PRU00182"/>
    </source>
</evidence>
<comment type="caution">
    <text evidence="11">The sequence shown here is derived from an EMBL/GenBank/DDBJ whole genome shotgun (WGS) entry which is preliminary data.</text>
</comment>
<evidence type="ECO:0000256" key="5">
    <source>
        <dbReference type="ARBA" id="ARBA00022917"/>
    </source>
</evidence>
<dbReference type="PANTHER" id="PTHR11766">
    <property type="entry name" value="TYROSYL-TRNA SYNTHETASE"/>
    <property type="match status" value="1"/>
</dbReference>
<keyword evidence="5 10" id="KW-0648">Protein biosynthesis</keyword>
<dbReference type="GO" id="GO:0005524">
    <property type="term" value="F:ATP binding"/>
    <property type="evidence" value="ECO:0007669"/>
    <property type="project" value="UniProtKB-KW"/>
</dbReference>
<dbReference type="Gene3D" id="3.40.50.620">
    <property type="entry name" value="HUPs"/>
    <property type="match status" value="1"/>
</dbReference>
<dbReference type="Proteomes" id="UP000176855">
    <property type="component" value="Unassembled WGS sequence"/>
</dbReference>
<dbReference type="PROSITE" id="PS50889">
    <property type="entry name" value="S4"/>
    <property type="match status" value="1"/>
</dbReference>
<dbReference type="CDD" id="cd00805">
    <property type="entry name" value="TyrRS_core"/>
    <property type="match status" value="1"/>
</dbReference>
<evidence type="ECO:0000256" key="10">
    <source>
        <dbReference type="RuleBase" id="RU363036"/>
    </source>
</evidence>
<evidence type="ECO:0000313" key="12">
    <source>
        <dbReference type="Proteomes" id="UP000176855"/>
    </source>
</evidence>
<evidence type="ECO:0000313" key="11">
    <source>
        <dbReference type="EMBL" id="OGZ63605.1"/>
    </source>
</evidence>
<dbReference type="GO" id="GO:0003723">
    <property type="term" value="F:RNA binding"/>
    <property type="evidence" value="ECO:0007669"/>
    <property type="project" value="UniProtKB-KW"/>
</dbReference>
<dbReference type="STRING" id="1802202.A2730_03590"/>
<evidence type="ECO:0000256" key="7">
    <source>
        <dbReference type="ARBA" id="ARBA00048248"/>
    </source>
</evidence>
<comment type="catalytic activity">
    <reaction evidence="7">
        <text>tRNA(Tyr) + L-tyrosine + ATP = L-tyrosyl-tRNA(Tyr) + AMP + diphosphate + H(+)</text>
        <dbReference type="Rhea" id="RHEA:10220"/>
        <dbReference type="Rhea" id="RHEA-COMP:9706"/>
        <dbReference type="Rhea" id="RHEA-COMP:9707"/>
        <dbReference type="ChEBI" id="CHEBI:15378"/>
        <dbReference type="ChEBI" id="CHEBI:30616"/>
        <dbReference type="ChEBI" id="CHEBI:33019"/>
        <dbReference type="ChEBI" id="CHEBI:58315"/>
        <dbReference type="ChEBI" id="CHEBI:78442"/>
        <dbReference type="ChEBI" id="CHEBI:78536"/>
        <dbReference type="ChEBI" id="CHEBI:456215"/>
        <dbReference type="EC" id="6.1.1.1"/>
    </reaction>
</comment>
<dbReference type="PRINTS" id="PR01040">
    <property type="entry name" value="TRNASYNTHTYR"/>
</dbReference>
<protein>
    <recommendedName>
        <fullName evidence="1 8">Tyrosine--tRNA ligase</fullName>
        <ecNumber evidence="1 8">6.1.1.1</ecNumber>
    </recommendedName>
</protein>
<sequence length="398" mass="45642">MVKTDAQTIEEVLSRGVSEVIVKEDLEKKLLSGKKLRIYLGVDPTGFSLHLGHAVVLRKLKEFLDLGHEVILLIGDFTAKIGDPTGKDTTRIPLTDKQIKENFKDYKKQASKVLNFSKVKIKYNSVWLSKLRFEDVLKLVGHFTVQQMLHRDMFDKRVKENAPINQTEFLYPLMQGYDSVAMDVDVEIGGNDQMFNMLAGRTLQKIYHNKDKDILTTKLLLGTDGRKMSKTYDNAIYLTDEPNDMYGKIMSIKDELIGQYFELATNLDEQKITEILSMPNPRDQKALLAKEIVTMYHGEKAAIKAAENFDKVFRQHQMPSEIEIFKTDKTTYPILDLLCDTKLAPSKNEAKRLVEGGGVTVRIKNEELRIKNWREEIAIEDELIIQAGKRKFIKIKVI</sequence>
<evidence type="ECO:0000256" key="8">
    <source>
        <dbReference type="NCBIfam" id="TIGR00234"/>
    </source>
</evidence>
<dbReference type="SUPFAM" id="SSF55174">
    <property type="entry name" value="Alpha-L RNA-binding motif"/>
    <property type="match status" value="1"/>
</dbReference>
<dbReference type="InterPro" id="IPR024088">
    <property type="entry name" value="Tyr-tRNA-ligase_bac-type"/>
</dbReference>
<dbReference type="GO" id="GO:0005829">
    <property type="term" value="C:cytosol"/>
    <property type="evidence" value="ECO:0007669"/>
    <property type="project" value="TreeGrafter"/>
</dbReference>
<keyword evidence="4 10" id="KW-0067">ATP-binding</keyword>
<dbReference type="InterPro" id="IPR002307">
    <property type="entry name" value="Tyr-tRNA-ligase"/>
</dbReference>
<dbReference type="EC" id="6.1.1.1" evidence="1 8"/>
<keyword evidence="2 10" id="KW-0436">Ligase</keyword>
<proteinExistence type="inferred from homology"/>
<evidence type="ECO:0000256" key="1">
    <source>
        <dbReference type="ARBA" id="ARBA00013160"/>
    </source>
</evidence>
<dbReference type="PANTHER" id="PTHR11766:SF1">
    <property type="entry name" value="TYROSINE--TRNA LIGASE"/>
    <property type="match status" value="1"/>
</dbReference>
<keyword evidence="6 10" id="KW-0030">Aminoacyl-tRNA synthetase</keyword>
<evidence type="ECO:0000256" key="2">
    <source>
        <dbReference type="ARBA" id="ARBA00022598"/>
    </source>
</evidence>
<dbReference type="GO" id="GO:0004831">
    <property type="term" value="F:tyrosine-tRNA ligase activity"/>
    <property type="evidence" value="ECO:0007669"/>
    <property type="project" value="UniProtKB-UniRule"/>
</dbReference>
<dbReference type="AlphaFoldDB" id="A0A1G2HMD9"/>
<evidence type="ECO:0000256" key="6">
    <source>
        <dbReference type="ARBA" id="ARBA00023146"/>
    </source>
</evidence>
<dbReference type="GO" id="GO:0006437">
    <property type="term" value="P:tyrosyl-tRNA aminoacylation"/>
    <property type="evidence" value="ECO:0007669"/>
    <property type="project" value="UniProtKB-UniRule"/>
</dbReference>
<dbReference type="NCBIfam" id="TIGR00234">
    <property type="entry name" value="tyrS"/>
    <property type="match status" value="1"/>
</dbReference>
<reference evidence="11 12" key="1">
    <citation type="journal article" date="2016" name="Nat. Commun.">
        <title>Thousands of microbial genomes shed light on interconnected biogeochemical processes in an aquifer system.</title>
        <authorList>
            <person name="Anantharaman K."/>
            <person name="Brown C.T."/>
            <person name="Hug L.A."/>
            <person name="Sharon I."/>
            <person name="Castelle C.J."/>
            <person name="Probst A.J."/>
            <person name="Thomas B.C."/>
            <person name="Singh A."/>
            <person name="Wilkins M.J."/>
            <person name="Karaoz U."/>
            <person name="Brodie E.L."/>
            <person name="Williams K.H."/>
            <person name="Hubbard S.S."/>
            <person name="Banfield J.F."/>
        </authorList>
    </citation>
    <scope>NUCLEOTIDE SEQUENCE [LARGE SCALE GENOMIC DNA]</scope>
</reference>
<name>A0A1G2HMD9_9BACT</name>